<accession>A0AAC9AR28</accession>
<evidence type="ECO:0000313" key="2">
    <source>
        <dbReference type="EMBL" id="MBB3705825.1"/>
    </source>
</evidence>
<dbReference type="Proteomes" id="UP000075755">
    <property type="component" value="Chromosome"/>
</dbReference>
<dbReference type="RefSeq" id="WP_067959018.1">
    <property type="nucleotide sequence ID" value="NZ_CP015005.1"/>
</dbReference>
<dbReference type="AlphaFoldDB" id="A0AAC9AR28"/>
<name>A0AAC9AR28_AMIAI</name>
<reference evidence="2 4" key="2">
    <citation type="submission" date="2020-08" db="EMBL/GenBank/DDBJ databases">
        <title>Genomic Encyclopedia of Type Strains, Phase IV (KMG-IV): sequencing the most valuable type-strain genomes for metagenomic binning, comparative biology and taxonomic classification.</title>
        <authorList>
            <person name="Goeker M."/>
        </authorList>
    </citation>
    <scope>NUCLEOTIDE SEQUENCE [LARGE SCALE GENOMIC DNA]</scope>
    <source>
        <strain evidence="2 4">DSM 10368</strain>
    </source>
</reference>
<gene>
    <name evidence="1" type="ORF">AA2016_2264</name>
    <name evidence="2" type="ORF">FHS67_002144</name>
</gene>
<proteinExistence type="predicted"/>
<organism evidence="1 3">
    <name type="scientific">Aminobacter aminovorans</name>
    <name type="common">Chelatobacter heintzii</name>
    <dbReference type="NCBI Taxonomy" id="83263"/>
    <lineage>
        <taxon>Bacteria</taxon>
        <taxon>Pseudomonadati</taxon>
        <taxon>Pseudomonadota</taxon>
        <taxon>Alphaproteobacteria</taxon>
        <taxon>Hyphomicrobiales</taxon>
        <taxon>Phyllobacteriaceae</taxon>
        <taxon>Aminobacter</taxon>
    </lineage>
</organism>
<dbReference type="EMBL" id="JACICB010000007">
    <property type="protein sequence ID" value="MBB3705825.1"/>
    <property type="molecule type" value="Genomic_DNA"/>
</dbReference>
<dbReference type="Proteomes" id="UP000577697">
    <property type="component" value="Unassembled WGS sequence"/>
</dbReference>
<dbReference type="KEGG" id="aak:AA2016_2264"/>
<evidence type="ECO:0000313" key="1">
    <source>
        <dbReference type="EMBL" id="AMS41192.1"/>
    </source>
</evidence>
<evidence type="ECO:0000313" key="4">
    <source>
        <dbReference type="Proteomes" id="UP000577697"/>
    </source>
</evidence>
<sequence length="104" mass="11644">MDWDPHPGQLVVCVDDDYQNELGIKEIVLGHVYTIRAVTDPDELFAVLCGRPLDEPGVMLVEVHRPSSPDLGETPFGAYRFKPVDDKRLEVFRKAQAPTDEVPA</sequence>
<reference evidence="1 3" key="1">
    <citation type="submission" date="2016-03" db="EMBL/GenBank/DDBJ databases">
        <title>Complete genome of Aminobacter aminovorans KCTC 2477.</title>
        <authorList>
            <person name="Kim K.M."/>
        </authorList>
    </citation>
    <scope>NUCLEOTIDE SEQUENCE [LARGE SCALE GENOMIC DNA]</scope>
    <source>
        <strain evidence="1 3">KCTC 2477</strain>
    </source>
</reference>
<dbReference type="EMBL" id="CP015005">
    <property type="protein sequence ID" value="AMS41192.1"/>
    <property type="molecule type" value="Genomic_DNA"/>
</dbReference>
<protein>
    <submittedName>
        <fullName evidence="2">CheY-like chemotaxis protein</fullName>
    </submittedName>
</protein>
<keyword evidence="4" id="KW-1185">Reference proteome</keyword>
<evidence type="ECO:0000313" key="3">
    <source>
        <dbReference type="Proteomes" id="UP000075755"/>
    </source>
</evidence>